<evidence type="ECO:0000256" key="7">
    <source>
        <dbReference type="SAM" id="MobiDB-lite"/>
    </source>
</evidence>
<protein>
    <recommendedName>
        <fullName evidence="10">Hyccin</fullName>
    </recommendedName>
</protein>
<comment type="caution">
    <text evidence="8">The sequence shown here is derived from an EMBL/GenBank/DDBJ whole genome shotgun (WGS) entry which is preliminary data.</text>
</comment>
<evidence type="ECO:0000256" key="5">
    <source>
        <dbReference type="ARBA" id="ARBA00023136"/>
    </source>
</evidence>
<dbReference type="AlphaFoldDB" id="A0AAN7P9K5"/>
<dbReference type="PANTHER" id="PTHR31220">
    <property type="entry name" value="HYCCIN RELATED"/>
    <property type="match status" value="1"/>
</dbReference>
<keyword evidence="9" id="KW-1185">Reference proteome</keyword>
<dbReference type="GO" id="GO:0005829">
    <property type="term" value="C:cytosol"/>
    <property type="evidence" value="ECO:0007669"/>
    <property type="project" value="UniProtKB-SubCell"/>
</dbReference>
<dbReference type="InterPro" id="IPR018619">
    <property type="entry name" value="Hyccin"/>
</dbReference>
<evidence type="ECO:0000313" key="8">
    <source>
        <dbReference type="EMBL" id="KAK4879774.1"/>
    </source>
</evidence>
<feature type="region of interest" description="Disordered" evidence="7">
    <location>
        <begin position="327"/>
        <end position="428"/>
    </location>
</feature>
<evidence type="ECO:0000256" key="4">
    <source>
        <dbReference type="ARBA" id="ARBA00022490"/>
    </source>
</evidence>
<dbReference type="Proteomes" id="UP001353858">
    <property type="component" value="Unassembled WGS sequence"/>
</dbReference>
<dbReference type="Pfam" id="PF09790">
    <property type="entry name" value="Hyccin"/>
    <property type="match status" value="1"/>
</dbReference>
<dbReference type="EMBL" id="JARPUR010000003">
    <property type="protein sequence ID" value="KAK4879774.1"/>
    <property type="molecule type" value="Genomic_DNA"/>
</dbReference>
<organism evidence="8 9">
    <name type="scientific">Aquatica leii</name>
    <dbReference type="NCBI Taxonomy" id="1421715"/>
    <lineage>
        <taxon>Eukaryota</taxon>
        <taxon>Metazoa</taxon>
        <taxon>Ecdysozoa</taxon>
        <taxon>Arthropoda</taxon>
        <taxon>Hexapoda</taxon>
        <taxon>Insecta</taxon>
        <taxon>Pterygota</taxon>
        <taxon>Neoptera</taxon>
        <taxon>Endopterygota</taxon>
        <taxon>Coleoptera</taxon>
        <taxon>Polyphaga</taxon>
        <taxon>Elateriformia</taxon>
        <taxon>Elateroidea</taxon>
        <taxon>Lampyridae</taxon>
        <taxon>Luciolinae</taxon>
        <taxon>Aquatica</taxon>
    </lineage>
</organism>
<accession>A0AAN7P9K5</accession>
<name>A0AAN7P9K5_9COLE</name>
<dbReference type="GO" id="GO:0072659">
    <property type="term" value="P:protein localization to plasma membrane"/>
    <property type="evidence" value="ECO:0007669"/>
    <property type="project" value="TreeGrafter"/>
</dbReference>
<dbReference type="PANTHER" id="PTHR31220:SF1">
    <property type="entry name" value="GH21176P"/>
    <property type="match status" value="1"/>
</dbReference>
<feature type="compositionally biased region" description="Polar residues" evidence="7">
    <location>
        <begin position="376"/>
        <end position="389"/>
    </location>
</feature>
<comment type="similarity">
    <text evidence="6">Belongs to the Hyccin family.</text>
</comment>
<proteinExistence type="inferred from homology"/>
<reference evidence="9" key="1">
    <citation type="submission" date="2023-01" db="EMBL/GenBank/DDBJ databases">
        <title>Key to firefly adult light organ development and bioluminescence: homeobox transcription factors regulate luciferase expression and transportation to peroxisome.</title>
        <authorList>
            <person name="Fu X."/>
        </authorList>
    </citation>
    <scope>NUCLEOTIDE SEQUENCE [LARGE SCALE GENOMIC DNA]</scope>
</reference>
<sequence>MADVLILDWLEEYESLTESEIHTYSTEQEHNYEVMMSLYMFFEDPSKSKIDNLLDRVCQQLFSFYRSGEENLKYFTMQYIPTLVLLNLSNSKGFASVGTLLLSIYNLEVVDNKGQAHIISFRVPSIAQSSIYHDSSNLEPAFIAENALRRWEECNSKLVNWGPLPQVENLNAQNRQRVVTALMFLYNQNIGKIFVQGLEHCCKSISRLVTQGFISSGSSRNSSDSDSPEFRMNQRLIVSSPLLLEFIHVIYHCLERGVNGSASTLHAVMQRGVYECYPDVLLVSHAVQNLLHRSPAIPVTTQPPHVVSKSMITNASFRTKKLPDDIPIQADENTEGTLGPITEEQEENDKGRTRSGSSALKHLPKLPGLTKKSKALKNSPTPQRNSVGSENLEMHFAGGDRESLSLVSGAFSEAPSDEVPQPVHVSAV</sequence>
<evidence type="ECO:0000256" key="3">
    <source>
        <dbReference type="ARBA" id="ARBA00022475"/>
    </source>
</evidence>
<evidence type="ECO:0000313" key="9">
    <source>
        <dbReference type="Proteomes" id="UP001353858"/>
    </source>
</evidence>
<gene>
    <name evidence="8" type="ORF">RN001_007920</name>
</gene>
<keyword evidence="4" id="KW-0963">Cytoplasm</keyword>
<dbReference type="GO" id="GO:0046854">
    <property type="term" value="P:phosphatidylinositol phosphate biosynthetic process"/>
    <property type="evidence" value="ECO:0007669"/>
    <property type="project" value="TreeGrafter"/>
</dbReference>
<comment type="subcellular location">
    <subcellularLocation>
        <location evidence="1">Cell membrane</location>
    </subcellularLocation>
    <subcellularLocation>
        <location evidence="2">Cytoplasm</location>
        <location evidence="2">Cytosol</location>
    </subcellularLocation>
</comment>
<evidence type="ECO:0008006" key="10">
    <source>
        <dbReference type="Google" id="ProtNLM"/>
    </source>
</evidence>
<keyword evidence="5" id="KW-0472">Membrane</keyword>
<keyword evidence="3" id="KW-1003">Cell membrane</keyword>
<dbReference type="GO" id="GO:0005886">
    <property type="term" value="C:plasma membrane"/>
    <property type="evidence" value="ECO:0007669"/>
    <property type="project" value="UniProtKB-SubCell"/>
</dbReference>
<evidence type="ECO:0000256" key="1">
    <source>
        <dbReference type="ARBA" id="ARBA00004236"/>
    </source>
</evidence>
<evidence type="ECO:0000256" key="2">
    <source>
        <dbReference type="ARBA" id="ARBA00004514"/>
    </source>
</evidence>
<evidence type="ECO:0000256" key="6">
    <source>
        <dbReference type="ARBA" id="ARBA00034482"/>
    </source>
</evidence>